<evidence type="ECO:0000313" key="3">
    <source>
        <dbReference type="EMBL" id="THU78722.1"/>
    </source>
</evidence>
<dbReference type="EMBL" id="ML180144">
    <property type="protein sequence ID" value="THU78722.1"/>
    <property type="molecule type" value="Genomic_DNA"/>
</dbReference>
<evidence type="ECO:0000256" key="1">
    <source>
        <dbReference type="SAM" id="MobiDB-lite"/>
    </source>
</evidence>
<feature type="region of interest" description="Disordered" evidence="1">
    <location>
        <begin position="1"/>
        <end position="39"/>
    </location>
</feature>
<accession>A0A4S8KSF3</accession>
<evidence type="ECO:0000256" key="2">
    <source>
        <dbReference type="SAM" id="Phobius"/>
    </source>
</evidence>
<proteinExistence type="predicted"/>
<organism evidence="3 4">
    <name type="scientific">Dendrothele bispora (strain CBS 962.96)</name>
    <dbReference type="NCBI Taxonomy" id="1314807"/>
    <lineage>
        <taxon>Eukaryota</taxon>
        <taxon>Fungi</taxon>
        <taxon>Dikarya</taxon>
        <taxon>Basidiomycota</taxon>
        <taxon>Agaricomycotina</taxon>
        <taxon>Agaricomycetes</taxon>
        <taxon>Agaricomycetidae</taxon>
        <taxon>Agaricales</taxon>
        <taxon>Agaricales incertae sedis</taxon>
        <taxon>Dendrothele</taxon>
    </lineage>
</organism>
<feature type="compositionally biased region" description="Polar residues" evidence="1">
    <location>
        <begin position="8"/>
        <end position="28"/>
    </location>
</feature>
<evidence type="ECO:0000313" key="4">
    <source>
        <dbReference type="Proteomes" id="UP000297245"/>
    </source>
</evidence>
<feature type="transmembrane region" description="Helical" evidence="2">
    <location>
        <begin position="119"/>
        <end position="138"/>
    </location>
</feature>
<gene>
    <name evidence="3" type="ORF">K435DRAFT_47685</name>
</gene>
<dbReference type="Proteomes" id="UP000297245">
    <property type="component" value="Unassembled WGS sequence"/>
</dbReference>
<reference evidence="3 4" key="1">
    <citation type="journal article" date="2019" name="Nat. Ecol. Evol.">
        <title>Megaphylogeny resolves global patterns of mushroom evolution.</title>
        <authorList>
            <person name="Varga T."/>
            <person name="Krizsan K."/>
            <person name="Foldi C."/>
            <person name="Dima B."/>
            <person name="Sanchez-Garcia M."/>
            <person name="Sanchez-Ramirez S."/>
            <person name="Szollosi G.J."/>
            <person name="Szarkandi J.G."/>
            <person name="Papp V."/>
            <person name="Albert L."/>
            <person name="Andreopoulos W."/>
            <person name="Angelini C."/>
            <person name="Antonin V."/>
            <person name="Barry K.W."/>
            <person name="Bougher N.L."/>
            <person name="Buchanan P."/>
            <person name="Buyck B."/>
            <person name="Bense V."/>
            <person name="Catcheside P."/>
            <person name="Chovatia M."/>
            <person name="Cooper J."/>
            <person name="Damon W."/>
            <person name="Desjardin D."/>
            <person name="Finy P."/>
            <person name="Geml J."/>
            <person name="Haridas S."/>
            <person name="Hughes K."/>
            <person name="Justo A."/>
            <person name="Karasinski D."/>
            <person name="Kautmanova I."/>
            <person name="Kiss B."/>
            <person name="Kocsube S."/>
            <person name="Kotiranta H."/>
            <person name="LaButti K.M."/>
            <person name="Lechner B.E."/>
            <person name="Liimatainen K."/>
            <person name="Lipzen A."/>
            <person name="Lukacs Z."/>
            <person name="Mihaltcheva S."/>
            <person name="Morgado L.N."/>
            <person name="Niskanen T."/>
            <person name="Noordeloos M.E."/>
            <person name="Ohm R.A."/>
            <person name="Ortiz-Santana B."/>
            <person name="Ovrebo C."/>
            <person name="Racz N."/>
            <person name="Riley R."/>
            <person name="Savchenko A."/>
            <person name="Shiryaev A."/>
            <person name="Soop K."/>
            <person name="Spirin V."/>
            <person name="Szebenyi C."/>
            <person name="Tomsovsky M."/>
            <person name="Tulloss R.E."/>
            <person name="Uehling J."/>
            <person name="Grigoriev I.V."/>
            <person name="Vagvolgyi C."/>
            <person name="Papp T."/>
            <person name="Martin F.M."/>
            <person name="Miettinen O."/>
            <person name="Hibbett D.S."/>
            <person name="Nagy L.G."/>
        </authorList>
    </citation>
    <scope>NUCLEOTIDE SEQUENCE [LARGE SCALE GENOMIC DNA]</scope>
    <source>
        <strain evidence="3 4">CBS 962.96</strain>
    </source>
</reference>
<keyword evidence="4" id="KW-1185">Reference proteome</keyword>
<dbReference type="AlphaFoldDB" id="A0A4S8KSF3"/>
<keyword evidence="2" id="KW-0812">Transmembrane</keyword>
<protein>
    <submittedName>
        <fullName evidence="3">Uncharacterized protein</fullName>
    </submittedName>
</protein>
<keyword evidence="2" id="KW-0472">Membrane</keyword>
<name>A0A4S8KSF3_DENBC</name>
<keyword evidence="2" id="KW-1133">Transmembrane helix</keyword>
<sequence length="151" mass="16689">MYDRFKGQQEQSITHSNNSSQQSPNVDTSSSSPPPPPPPLLLFPFPGSKRLFLISKYSFCANETALSAFKASLSTKLISGRPLYERYPLSVFSRRGDPNSLHHASPYPNNRSLKHQKKLTSANLWISFTFSIILWSSGGPTVLAPVHVVAS</sequence>